<dbReference type="InterPro" id="IPR032750">
    <property type="entry name" value="TnsD_C"/>
</dbReference>
<dbReference type="RefSeq" id="WP_119441647.1">
    <property type="nucleotide sequence ID" value="NZ_CP170494.1"/>
</dbReference>
<sequence length="578" mass="66286">MRLSNGNLGHNWPLPITQWFDDELFYSLCCRFHYIAGNRLSGHTAKQLFGHARHGTQHDFPSNLDTFVQRTSGVFGDTPEHIILQHTILPFYLPWVSCSLGTELLDLLSRGQAARIKSLLGLPSSRLRANHPLRACPECMHEDKQRTGTAYWRLTHQLPGVRVCPTHKVLLWQFNEKTNAVRRFDWLLPRNDAFYPVAYTLTTHCQLWLDRLAQAAIEIFKLAPNIHIDLNTVQTAYRTALDEQAMLRGRHQIALGTVCQRYLAFTRSCRWQELGIMPPAQERSTTFMLSRLLTRQPCSTNPLHHLPLILWLFGDWPTFWAAYKHAQAPASVTPVHPRTSSDIPDTQAQRLTQLVVVQGLSVSAAAQQLGIAVQTCQSWAAACGIRLQKRPKSNLERIAAILKDLRQGMEQKATAHKHGVSSSTISRLLLTEPGLHIRWEKARRALAQKRAQSRWLRAMTKHPNATAKQLREIEPASYAWLYRNDRAWLQSKLRKLAKHSVDRSTSVDWAKRDEKLHGQVQQLYQQLQRDGELFPITVQQIYKSTPNIKPALSSLNRLPQTRELLTQIRKRSYRTSKC</sequence>
<dbReference type="EMBL" id="NQOU01000002">
    <property type="protein sequence ID" value="RII83256.1"/>
    <property type="molecule type" value="Genomic_DNA"/>
</dbReference>
<proteinExistence type="predicted"/>
<name>A0ABX9MXI3_9BURK</name>
<protein>
    <recommendedName>
        <fullName evidence="5">Transposon Tn7 transposition protein TnsD C-termianl domain-containing protein</fullName>
    </recommendedName>
</protein>
<dbReference type="InterPro" id="IPR009492">
    <property type="entry name" value="TniQ"/>
</dbReference>
<evidence type="ECO:0008006" key="5">
    <source>
        <dbReference type="Google" id="ProtNLM"/>
    </source>
</evidence>
<accession>A0ABX9MXI3</accession>
<evidence type="ECO:0000313" key="4">
    <source>
        <dbReference type="Proteomes" id="UP000266483"/>
    </source>
</evidence>
<gene>
    <name evidence="3" type="ORF">CJO09_06540</name>
</gene>
<feature type="domain" description="TniQ" evidence="1">
    <location>
        <begin position="20"/>
        <end position="171"/>
    </location>
</feature>
<evidence type="ECO:0000259" key="1">
    <source>
        <dbReference type="Pfam" id="PF06527"/>
    </source>
</evidence>
<comment type="caution">
    <text evidence="3">The sequence shown here is derived from an EMBL/GenBank/DDBJ whole genome shotgun (WGS) entry which is preliminary data.</text>
</comment>
<evidence type="ECO:0000313" key="3">
    <source>
        <dbReference type="EMBL" id="RII83256.1"/>
    </source>
</evidence>
<dbReference type="Pfam" id="PF15978">
    <property type="entry name" value="TnsD"/>
    <property type="match status" value="1"/>
</dbReference>
<feature type="domain" description="Transposon Tn7 transposition protein TnsD C-terminal" evidence="2">
    <location>
        <begin position="213"/>
        <end position="565"/>
    </location>
</feature>
<keyword evidence="4" id="KW-1185">Reference proteome</keyword>
<dbReference type="Pfam" id="PF06527">
    <property type="entry name" value="TniQ"/>
    <property type="match status" value="1"/>
</dbReference>
<dbReference type="Proteomes" id="UP000266483">
    <property type="component" value="Unassembled WGS sequence"/>
</dbReference>
<organism evidence="3 4">
    <name type="scientific">Neopusillimonas maritima</name>
    <dbReference type="NCBI Taxonomy" id="2026239"/>
    <lineage>
        <taxon>Bacteria</taxon>
        <taxon>Pseudomonadati</taxon>
        <taxon>Pseudomonadota</taxon>
        <taxon>Betaproteobacteria</taxon>
        <taxon>Burkholderiales</taxon>
        <taxon>Alcaligenaceae</taxon>
        <taxon>Neopusillimonas</taxon>
    </lineage>
</organism>
<reference evidence="3 4" key="1">
    <citation type="submission" date="2017-08" db="EMBL/GenBank/DDBJ databases">
        <title>Pusillimonas indicus sp. nov., a member of the family Alcaligenaceae isolated from surface seawater.</title>
        <authorList>
            <person name="Li J."/>
        </authorList>
    </citation>
    <scope>NUCLEOTIDE SEQUENCE [LARGE SCALE GENOMIC DNA]</scope>
    <source>
        <strain evidence="3 4">17-4A</strain>
    </source>
</reference>
<evidence type="ECO:0000259" key="2">
    <source>
        <dbReference type="Pfam" id="PF15978"/>
    </source>
</evidence>